<dbReference type="PANTHER" id="PTHR10434">
    <property type="entry name" value="1-ACYL-SN-GLYCEROL-3-PHOSPHATE ACYLTRANSFERASE"/>
    <property type="match status" value="1"/>
</dbReference>
<dbReference type="SMART" id="SM00563">
    <property type="entry name" value="PlsC"/>
    <property type="match status" value="1"/>
</dbReference>
<keyword evidence="6" id="KW-1185">Reference proteome</keyword>
<evidence type="ECO:0000313" key="6">
    <source>
        <dbReference type="Proteomes" id="UP000245959"/>
    </source>
</evidence>
<dbReference type="EMBL" id="QEKH01000002">
    <property type="protein sequence ID" value="PVY45521.1"/>
    <property type="molecule type" value="Genomic_DNA"/>
</dbReference>
<reference evidence="5 6" key="1">
    <citation type="submission" date="2018-04" db="EMBL/GenBank/DDBJ databases">
        <title>Genomic Encyclopedia of Type Strains, Phase IV (KMG-IV): sequencing the most valuable type-strain genomes for metagenomic binning, comparative biology and taxonomic classification.</title>
        <authorList>
            <person name="Goeker M."/>
        </authorList>
    </citation>
    <scope>NUCLEOTIDE SEQUENCE [LARGE SCALE GENOMIC DNA]</scope>
    <source>
        <strain evidence="5 6">DSM 14823</strain>
    </source>
</reference>
<dbReference type="PANTHER" id="PTHR10434:SF40">
    <property type="entry name" value="1-ACYL-SN-GLYCEROL-3-PHOSPHATE ACYLTRANSFERASE"/>
    <property type="match status" value="1"/>
</dbReference>
<dbReference type="InterPro" id="IPR002123">
    <property type="entry name" value="Plipid/glycerol_acylTrfase"/>
</dbReference>
<dbReference type="Proteomes" id="UP000245959">
    <property type="component" value="Unassembled WGS sequence"/>
</dbReference>
<dbReference type="SUPFAM" id="SSF69593">
    <property type="entry name" value="Glycerol-3-phosphate (1)-acyltransferase"/>
    <property type="match status" value="1"/>
</dbReference>
<evidence type="ECO:0000256" key="3">
    <source>
        <dbReference type="ARBA" id="ARBA00023315"/>
    </source>
</evidence>
<dbReference type="CDD" id="cd07989">
    <property type="entry name" value="LPLAT_AGPAT-like"/>
    <property type="match status" value="1"/>
</dbReference>
<evidence type="ECO:0000256" key="2">
    <source>
        <dbReference type="ARBA" id="ARBA00022679"/>
    </source>
</evidence>
<comment type="caution">
    <text evidence="5">The sequence shown here is derived from an EMBL/GenBank/DDBJ whole genome shotgun (WGS) entry which is preliminary data.</text>
</comment>
<organism evidence="5 6">
    <name type="scientific">Victivallis vadensis</name>
    <dbReference type="NCBI Taxonomy" id="172901"/>
    <lineage>
        <taxon>Bacteria</taxon>
        <taxon>Pseudomonadati</taxon>
        <taxon>Lentisphaerota</taxon>
        <taxon>Lentisphaeria</taxon>
        <taxon>Victivallales</taxon>
        <taxon>Victivallaceae</taxon>
        <taxon>Victivallis</taxon>
    </lineage>
</organism>
<dbReference type="AlphaFoldDB" id="A0A2U1BA63"/>
<keyword evidence="3 5" id="KW-0012">Acyltransferase</keyword>
<feature type="domain" description="Phospholipid/glycerol acyltransferase" evidence="4">
    <location>
        <begin position="94"/>
        <end position="211"/>
    </location>
</feature>
<protein>
    <submittedName>
        <fullName evidence="5">1-acyl-sn-glycerol-3-phosphate acyltransferase</fullName>
    </submittedName>
</protein>
<proteinExistence type="predicted"/>
<dbReference type="Pfam" id="PF01553">
    <property type="entry name" value="Acyltransferase"/>
    <property type="match status" value="1"/>
</dbReference>
<evidence type="ECO:0000313" key="5">
    <source>
        <dbReference type="EMBL" id="PVY45521.1"/>
    </source>
</evidence>
<accession>A0A2U1BA63</accession>
<evidence type="ECO:0000259" key="4">
    <source>
        <dbReference type="SMART" id="SM00563"/>
    </source>
</evidence>
<sequence>MEQSSYLFAGDSYDTPPDAPKSVWYRLLLKNRWYFYVNNFGIFCRTGRCGRRGELTKERQISYSNENLRLVERCGGKVHLRGLDNLRALDGRPVVLIGNHMSLLETALFHSVARGLVDFTFVIKQSLMEVPFFRDIMTSLEAIPIGRANPRDDLKAVFEEGGKLLASGRSIIIFPQSTRSEEFDPEKFNSIGIKLAKRSGVPVLPFALKTDFLGNGRYFRDLGPVRPEREVWFEFGAAREVAGNGQELQQEIIAFIRERLKEWRSRETGRK</sequence>
<evidence type="ECO:0000256" key="1">
    <source>
        <dbReference type="ARBA" id="ARBA00005189"/>
    </source>
</evidence>
<comment type="pathway">
    <text evidence="1">Lipid metabolism.</text>
</comment>
<dbReference type="RefSeq" id="WP_165832769.1">
    <property type="nucleotide sequence ID" value="NZ_CABMMC010000144.1"/>
</dbReference>
<name>A0A2U1BA63_9BACT</name>
<keyword evidence="2 5" id="KW-0808">Transferase</keyword>
<dbReference type="GO" id="GO:0006654">
    <property type="term" value="P:phosphatidic acid biosynthetic process"/>
    <property type="evidence" value="ECO:0007669"/>
    <property type="project" value="TreeGrafter"/>
</dbReference>
<dbReference type="GeneID" id="78293882"/>
<gene>
    <name evidence="5" type="ORF">C8D82_10292</name>
</gene>
<dbReference type="GO" id="GO:0003841">
    <property type="term" value="F:1-acylglycerol-3-phosphate O-acyltransferase activity"/>
    <property type="evidence" value="ECO:0007669"/>
    <property type="project" value="TreeGrafter"/>
</dbReference>